<reference evidence="2 3" key="1">
    <citation type="submission" date="2014-04" db="EMBL/GenBank/DDBJ databases">
        <title>Genome evolution of avian class.</title>
        <authorList>
            <person name="Zhang G."/>
            <person name="Li C."/>
        </authorList>
    </citation>
    <scope>NUCLEOTIDE SEQUENCE [LARGE SCALE GENOMIC DNA]</scope>
    <source>
        <strain evidence="2">BGI_N302</strain>
    </source>
</reference>
<evidence type="ECO:0000313" key="2">
    <source>
        <dbReference type="EMBL" id="KFO56957.1"/>
    </source>
</evidence>
<dbReference type="PANTHER" id="PTHR16151">
    <property type="entry name" value="HAUS AUGMIN-LIKE COMPLEX SUBUNIT 6"/>
    <property type="match status" value="1"/>
</dbReference>
<feature type="compositionally biased region" description="Basic and acidic residues" evidence="1">
    <location>
        <begin position="119"/>
        <end position="135"/>
    </location>
</feature>
<accession>A0A091EK17</accession>
<proteinExistence type="predicted"/>
<feature type="region of interest" description="Disordered" evidence="1">
    <location>
        <begin position="1"/>
        <end position="74"/>
    </location>
</feature>
<keyword evidence="3" id="KW-1185">Reference proteome</keyword>
<dbReference type="PANTHER" id="PTHR16151:SF2">
    <property type="entry name" value="HAUS AUGMIN-LIKE COMPLEX SUBUNIT 6"/>
    <property type="match status" value="1"/>
</dbReference>
<feature type="compositionally biased region" description="Basic and acidic residues" evidence="1">
    <location>
        <begin position="41"/>
        <end position="59"/>
    </location>
</feature>
<dbReference type="EMBL" id="KK718470">
    <property type="protein sequence ID" value="KFO56957.1"/>
    <property type="molecule type" value="Genomic_DNA"/>
</dbReference>
<gene>
    <name evidence="2" type="ORF">N302_15912</name>
</gene>
<dbReference type="GO" id="GO:0008017">
    <property type="term" value="F:microtubule binding"/>
    <property type="evidence" value="ECO:0007669"/>
    <property type="project" value="TreeGrafter"/>
</dbReference>
<dbReference type="Proteomes" id="UP000052976">
    <property type="component" value="Unassembled WGS sequence"/>
</dbReference>
<sequence>TCVRNKKPVPPKILKHGKEEFPTSEMEENAGEDGIQPKSSVKKEDLLEKARDELAEEVARSVMSESPDSGEEKGISLECLISSLSFNPFLTRKQIPRTPEVLLTEIRSSWRKAIQTEGSLDKDLSPTEVVTEKSSMDGTPSMQE</sequence>
<dbReference type="STRING" id="85066.A0A091EK17"/>
<dbReference type="GO" id="GO:1990498">
    <property type="term" value="C:mitotic spindle microtubule"/>
    <property type="evidence" value="ECO:0007669"/>
    <property type="project" value="TreeGrafter"/>
</dbReference>
<feature type="compositionally biased region" description="Basic residues" evidence="1">
    <location>
        <begin position="1"/>
        <end position="15"/>
    </location>
</feature>
<dbReference type="InterPro" id="IPR026797">
    <property type="entry name" value="HAUS_6"/>
</dbReference>
<protein>
    <submittedName>
        <fullName evidence="2">HAUS augmin-like complex subunit 6</fullName>
    </submittedName>
</protein>
<evidence type="ECO:0000313" key="3">
    <source>
        <dbReference type="Proteomes" id="UP000052976"/>
    </source>
</evidence>
<evidence type="ECO:0000256" key="1">
    <source>
        <dbReference type="SAM" id="MobiDB-lite"/>
    </source>
</evidence>
<feature type="region of interest" description="Disordered" evidence="1">
    <location>
        <begin position="116"/>
        <end position="144"/>
    </location>
</feature>
<organism evidence="2 3">
    <name type="scientific">Corvus brachyrhynchos</name>
    <name type="common">American crow</name>
    <dbReference type="NCBI Taxonomy" id="85066"/>
    <lineage>
        <taxon>Eukaryota</taxon>
        <taxon>Metazoa</taxon>
        <taxon>Chordata</taxon>
        <taxon>Craniata</taxon>
        <taxon>Vertebrata</taxon>
        <taxon>Euteleostomi</taxon>
        <taxon>Archelosauria</taxon>
        <taxon>Archosauria</taxon>
        <taxon>Dinosauria</taxon>
        <taxon>Saurischia</taxon>
        <taxon>Theropoda</taxon>
        <taxon>Coelurosauria</taxon>
        <taxon>Aves</taxon>
        <taxon>Neognathae</taxon>
        <taxon>Neoaves</taxon>
        <taxon>Telluraves</taxon>
        <taxon>Australaves</taxon>
        <taxon>Passeriformes</taxon>
        <taxon>Corvoidea</taxon>
        <taxon>Corvidae</taxon>
        <taxon>Corvus</taxon>
    </lineage>
</organism>
<dbReference type="GO" id="GO:0070652">
    <property type="term" value="C:HAUS complex"/>
    <property type="evidence" value="ECO:0007669"/>
    <property type="project" value="InterPro"/>
</dbReference>
<dbReference type="AlphaFoldDB" id="A0A091EK17"/>
<feature type="non-terminal residue" evidence="2">
    <location>
        <position position="1"/>
    </location>
</feature>
<name>A0A091EK17_CORBR</name>
<dbReference type="GO" id="GO:0051225">
    <property type="term" value="P:spindle assembly"/>
    <property type="evidence" value="ECO:0007669"/>
    <property type="project" value="InterPro"/>
</dbReference>
<feature type="non-terminal residue" evidence="2">
    <location>
        <position position="144"/>
    </location>
</feature>